<dbReference type="GO" id="GO:0003723">
    <property type="term" value="F:RNA binding"/>
    <property type="evidence" value="ECO:0007669"/>
    <property type="project" value="UniProtKB-KW"/>
</dbReference>
<keyword evidence="3" id="KW-0694">RNA-binding</keyword>
<name>G0QZC4_ICHMU</name>
<evidence type="ECO:0000313" key="5">
    <source>
        <dbReference type="EMBL" id="EGR29427.1"/>
    </source>
</evidence>
<dbReference type="PANTHER" id="PTHR14068:SF0">
    <property type="entry name" value="EUKARYOTIC TRANSLATION INITIATION FACTOR 3 SUBUNIT B"/>
    <property type="match status" value="1"/>
</dbReference>
<evidence type="ECO:0000313" key="6">
    <source>
        <dbReference type="Proteomes" id="UP000008983"/>
    </source>
</evidence>
<evidence type="ECO:0000256" key="2">
    <source>
        <dbReference type="ARBA" id="ARBA00022540"/>
    </source>
</evidence>
<dbReference type="RefSeq" id="XP_004030663.1">
    <property type="nucleotide sequence ID" value="XM_004030615.1"/>
</dbReference>
<dbReference type="PANTHER" id="PTHR14068">
    <property type="entry name" value="EUKARYOTIC TRANSLATION INITIATION FACTOR 3 EIF3 -RELATED"/>
    <property type="match status" value="1"/>
</dbReference>
<dbReference type="InterPro" id="IPR011400">
    <property type="entry name" value="EIF3B"/>
</dbReference>
<proteinExistence type="predicted"/>
<dbReference type="OrthoDB" id="10250414at2759"/>
<dbReference type="AlphaFoldDB" id="G0QZC4"/>
<dbReference type="Gene3D" id="2.130.10.10">
    <property type="entry name" value="YVTN repeat-like/Quinoprotein amine dehydrogenase"/>
    <property type="match status" value="1"/>
</dbReference>
<dbReference type="GO" id="GO:0003743">
    <property type="term" value="F:translation initiation factor activity"/>
    <property type="evidence" value="ECO:0007669"/>
    <property type="project" value="UniProtKB-KW"/>
</dbReference>
<dbReference type="eggNOG" id="KOG2314">
    <property type="taxonomic scope" value="Eukaryota"/>
</dbReference>
<keyword evidence="1" id="KW-0963">Cytoplasm</keyword>
<dbReference type="SUPFAM" id="SSF82171">
    <property type="entry name" value="DPP6 N-terminal domain-like"/>
    <property type="match status" value="1"/>
</dbReference>
<evidence type="ECO:0000256" key="4">
    <source>
        <dbReference type="ARBA" id="ARBA00022917"/>
    </source>
</evidence>
<sequence>MLDLFKEIDFSKELKENPKIEPYLKQKAKEIFEETSETIKKPVFDKQILFNNFVLVVNLPQAPKEKLGLLNKVMIEKVLLACQVKDNLKSLEWAYQPDGTTSGYAIFEFDSVEKAEEAAVGLHEFKFGSNVLKAYVLSDFDRFFDIPDVFSPPVNLEKKELYDWCQEYRKKQFCIKIGNQLYPYSYSHLEGEPSQVLQQQEFIELKEQYSQIEWSQNGTYLIEYLSDGFQLYGGSDFKRLSFFKHQGVKNVDFSPCENYVLSFNGTMADQAGESTQDDENYIVWHVGEVSKLRTFKAKQSDIFGTFKWNYDGQYLGRVQDHVLSIYKLPEMDLLADQQGNKSSIKIRNIQKFYWSTKQNIIIGCSYSGNLREHDKQVSTRISMFEIPSRRELKWRNFNTESSNIELYPSANGQYICAIIKKIKNKKVSSYTLQVANLKNKGLMEITEIEINEKVHNYVVEPNSGRIGFVFRQEEQRGETNTMIFHSQIYQVEEENKSFAIKEVGRFNNRNTNEIMLSSNGTFFVLINKDLNSAHCGILETGFTRKEKGKYVNEFTKNISNLSYMDYASFDASGLYIITASKKTKTYQIWTAYGEQLYKDTITDVQGYQSILWRPYFKDLLDEKKIAEIEFKFKEFKKIYEDEDLKITNKKEWERKERREKLKKEFLEYVNKKRQEYQESRYQRIQLLGFDEDAESDLSWDEFIENERVINTQIIDLQEDQDNDI</sequence>
<reference evidence="5 6" key="1">
    <citation type="submission" date="2011-07" db="EMBL/GenBank/DDBJ databases">
        <authorList>
            <person name="Coyne R."/>
            <person name="Brami D."/>
            <person name="Johnson J."/>
            <person name="Hostetler J."/>
            <person name="Hannick L."/>
            <person name="Clark T."/>
            <person name="Cassidy-Hanley D."/>
            <person name="Inman J."/>
        </authorList>
    </citation>
    <scope>NUCLEOTIDE SEQUENCE [LARGE SCALE GENOMIC DNA]</scope>
    <source>
        <strain evidence="5 6">G5</strain>
    </source>
</reference>
<dbReference type="EMBL" id="GL984144">
    <property type="protein sequence ID" value="EGR29427.1"/>
    <property type="molecule type" value="Genomic_DNA"/>
</dbReference>
<organism evidence="5 6">
    <name type="scientific">Ichthyophthirius multifiliis</name>
    <name type="common">White spot disease agent</name>
    <name type="synonym">Ich</name>
    <dbReference type="NCBI Taxonomy" id="5932"/>
    <lineage>
        <taxon>Eukaryota</taxon>
        <taxon>Sar</taxon>
        <taxon>Alveolata</taxon>
        <taxon>Ciliophora</taxon>
        <taxon>Intramacronucleata</taxon>
        <taxon>Oligohymenophorea</taxon>
        <taxon>Hymenostomatida</taxon>
        <taxon>Ophryoglenina</taxon>
        <taxon>Ichthyophthirius</taxon>
    </lineage>
</organism>
<dbReference type="Proteomes" id="UP000008983">
    <property type="component" value="Unassembled WGS sequence"/>
</dbReference>
<protein>
    <submittedName>
        <fullName evidence="5">Uncharacterized protein</fullName>
    </submittedName>
</protein>
<dbReference type="InterPro" id="IPR015943">
    <property type="entry name" value="WD40/YVTN_repeat-like_dom_sf"/>
</dbReference>
<accession>G0QZC4</accession>
<dbReference type="OMA" id="LWGGPQF"/>
<dbReference type="STRING" id="857967.G0QZC4"/>
<dbReference type="FunCoup" id="G0QZC4">
    <property type="interactions" value="734"/>
</dbReference>
<keyword evidence="6" id="KW-1185">Reference proteome</keyword>
<keyword evidence="2" id="KW-0396">Initiation factor</keyword>
<evidence type="ECO:0000256" key="3">
    <source>
        <dbReference type="ARBA" id="ARBA00022884"/>
    </source>
</evidence>
<dbReference type="InParanoid" id="G0QZC4"/>
<dbReference type="GeneID" id="14905528"/>
<dbReference type="GO" id="GO:0005852">
    <property type="term" value="C:eukaryotic translation initiation factor 3 complex"/>
    <property type="evidence" value="ECO:0007669"/>
    <property type="project" value="InterPro"/>
</dbReference>
<keyword evidence="4" id="KW-0648">Protein biosynthesis</keyword>
<dbReference type="GO" id="GO:0031369">
    <property type="term" value="F:translation initiation factor binding"/>
    <property type="evidence" value="ECO:0007669"/>
    <property type="project" value="InterPro"/>
</dbReference>
<gene>
    <name evidence="5" type="ORF">IMG5_155770</name>
</gene>
<evidence type="ECO:0000256" key="1">
    <source>
        <dbReference type="ARBA" id="ARBA00022490"/>
    </source>
</evidence>